<dbReference type="EMBL" id="DS113539">
    <property type="protein sequence ID" value="EAY02349.1"/>
    <property type="molecule type" value="Genomic_DNA"/>
</dbReference>
<dbReference type="VEuPathDB" id="TrichDB:TVAGG3_0774270"/>
<feature type="region of interest" description="Disordered" evidence="2">
    <location>
        <begin position="1"/>
        <end position="22"/>
    </location>
</feature>
<dbReference type="SMR" id="A2EYC2"/>
<dbReference type="VEuPathDB" id="TrichDB:TVAG_054470"/>
<gene>
    <name evidence="3" type="ORF">TVAG_054470</name>
</gene>
<dbReference type="PANTHER" id="PTHR44324">
    <property type="entry name" value="WD40 REPEAT DOMAIN 95"/>
    <property type="match status" value="1"/>
</dbReference>
<dbReference type="Gene3D" id="1.10.238.10">
    <property type="entry name" value="EF-hand"/>
    <property type="match status" value="1"/>
</dbReference>
<keyword evidence="1" id="KW-0677">Repeat</keyword>
<dbReference type="AlphaFoldDB" id="A2EYC2"/>
<dbReference type="InterPro" id="IPR036322">
    <property type="entry name" value="WD40_repeat_dom_sf"/>
</dbReference>
<evidence type="ECO:0008006" key="5">
    <source>
        <dbReference type="Google" id="ProtNLM"/>
    </source>
</evidence>
<evidence type="ECO:0000313" key="3">
    <source>
        <dbReference type="EMBL" id="EAY02349.1"/>
    </source>
</evidence>
<accession>A2EYC2</accession>
<reference evidence="3" key="1">
    <citation type="submission" date="2006-10" db="EMBL/GenBank/DDBJ databases">
        <authorList>
            <person name="Amadeo P."/>
            <person name="Zhao Q."/>
            <person name="Wortman J."/>
            <person name="Fraser-Liggett C."/>
            <person name="Carlton J."/>
        </authorList>
    </citation>
    <scope>NUCLEOTIDE SEQUENCE</scope>
    <source>
        <strain evidence="3">G3</strain>
    </source>
</reference>
<dbReference type="Proteomes" id="UP000001542">
    <property type="component" value="Unassembled WGS sequence"/>
</dbReference>
<dbReference type="PANTHER" id="PTHR44324:SF4">
    <property type="entry name" value="WD40 REPEAT DOMAIN 95"/>
    <property type="match status" value="1"/>
</dbReference>
<evidence type="ECO:0000256" key="1">
    <source>
        <dbReference type="ARBA" id="ARBA00022737"/>
    </source>
</evidence>
<dbReference type="SUPFAM" id="SSF47473">
    <property type="entry name" value="EF-hand"/>
    <property type="match status" value="1"/>
</dbReference>
<organism evidence="3 4">
    <name type="scientific">Trichomonas vaginalis (strain ATCC PRA-98 / G3)</name>
    <dbReference type="NCBI Taxonomy" id="412133"/>
    <lineage>
        <taxon>Eukaryota</taxon>
        <taxon>Metamonada</taxon>
        <taxon>Parabasalia</taxon>
        <taxon>Trichomonadida</taxon>
        <taxon>Trichomonadidae</taxon>
        <taxon>Trichomonas</taxon>
    </lineage>
</organism>
<dbReference type="InterPro" id="IPR051242">
    <property type="entry name" value="WD-EF-hand_domain"/>
</dbReference>
<dbReference type="KEGG" id="tva:4760186"/>
<dbReference type="SUPFAM" id="SSF50978">
    <property type="entry name" value="WD40 repeat-like"/>
    <property type="match status" value="1"/>
</dbReference>
<feature type="compositionally biased region" description="Polar residues" evidence="2">
    <location>
        <begin position="7"/>
        <end position="22"/>
    </location>
</feature>
<evidence type="ECO:0000313" key="4">
    <source>
        <dbReference type="Proteomes" id="UP000001542"/>
    </source>
</evidence>
<dbReference type="RefSeq" id="XP_001330616.1">
    <property type="nucleotide sequence ID" value="XM_001330580.1"/>
</dbReference>
<protein>
    <recommendedName>
        <fullName evidence="5">EF-hand domain-containing protein</fullName>
    </recommendedName>
</protein>
<dbReference type="InterPro" id="IPR011992">
    <property type="entry name" value="EF-hand-dom_pair"/>
</dbReference>
<reference evidence="3" key="2">
    <citation type="journal article" date="2007" name="Science">
        <title>Draft genome sequence of the sexually transmitted pathogen Trichomonas vaginalis.</title>
        <authorList>
            <person name="Carlton J.M."/>
            <person name="Hirt R.P."/>
            <person name="Silva J.C."/>
            <person name="Delcher A.L."/>
            <person name="Schatz M."/>
            <person name="Zhao Q."/>
            <person name="Wortman J.R."/>
            <person name="Bidwell S.L."/>
            <person name="Alsmark U.C.M."/>
            <person name="Besteiro S."/>
            <person name="Sicheritz-Ponten T."/>
            <person name="Noel C.J."/>
            <person name="Dacks J.B."/>
            <person name="Foster P.G."/>
            <person name="Simillion C."/>
            <person name="Van de Peer Y."/>
            <person name="Miranda-Saavedra D."/>
            <person name="Barton G.J."/>
            <person name="Westrop G.D."/>
            <person name="Mueller S."/>
            <person name="Dessi D."/>
            <person name="Fiori P.L."/>
            <person name="Ren Q."/>
            <person name="Paulsen I."/>
            <person name="Zhang H."/>
            <person name="Bastida-Corcuera F.D."/>
            <person name="Simoes-Barbosa A."/>
            <person name="Brown M.T."/>
            <person name="Hayes R.D."/>
            <person name="Mukherjee M."/>
            <person name="Okumura C.Y."/>
            <person name="Schneider R."/>
            <person name="Smith A.J."/>
            <person name="Vanacova S."/>
            <person name="Villalvazo M."/>
            <person name="Haas B.J."/>
            <person name="Pertea M."/>
            <person name="Feldblyum T.V."/>
            <person name="Utterback T.R."/>
            <person name="Shu C.L."/>
            <person name="Osoegawa K."/>
            <person name="de Jong P.J."/>
            <person name="Hrdy I."/>
            <person name="Horvathova L."/>
            <person name="Zubacova Z."/>
            <person name="Dolezal P."/>
            <person name="Malik S.B."/>
            <person name="Logsdon J.M. Jr."/>
            <person name="Henze K."/>
            <person name="Gupta A."/>
            <person name="Wang C.C."/>
            <person name="Dunne R.L."/>
            <person name="Upcroft J.A."/>
            <person name="Upcroft P."/>
            <person name="White O."/>
            <person name="Salzberg S.L."/>
            <person name="Tang P."/>
            <person name="Chiu C.-H."/>
            <person name="Lee Y.-S."/>
            <person name="Embley T.M."/>
            <person name="Coombs G.H."/>
            <person name="Mottram J.C."/>
            <person name="Tachezy J."/>
            <person name="Fraser-Liggett C.M."/>
            <person name="Johnson P.J."/>
        </authorList>
    </citation>
    <scope>NUCLEOTIDE SEQUENCE [LARGE SCALE GENOMIC DNA]</scope>
    <source>
        <strain evidence="3">G3</strain>
    </source>
</reference>
<name>A2EYC2_TRIV3</name>
<dbReference type="OrthoDB" id="75172at2759"/>
<sequence length="216" mass="24719">MIREFPTSVSQELEANTNKSPSNDDWVSKLKAAFHDVDKSNTGRITKDQFINSRLNNLVADVPQNSQEMEQIFDQINTSIDSRITWNQLLDYLMTQNQNSNSFKVGKEISIDFVAPPLSYSSQFIRCPKIIRALYISSMDLLVSLTEKFMSLWNPKNCQQVYELPNDSEGTFTDVCYIQPSQRLAISLSNRNIIFFDPKSLQKIKESISATIDSKK</sequence>
<dbReference type="InParanoid" id="A2EYC2"/>
<keyword evidence="4" id="KW-1185">Reference proteome</keyword>
<evidence type="ECO:0000256" key="2">
    <source>
        <dbReference type="SAM" id="MobiDB-lite"/>
    </source>
</evidence>
<proteinExistence type="predicted"/>